<evidence type="ECO:0000313" key="16">
    <source>
        <dbReference type="EMBL" id="GGC12916.1"/>
    </source>
</evidence>
<accession>A0A916TVV9</accession>
<dbReference type="InterPro" id="IPR036942">
    <property type="entry name" value="Beta-barrel_TonB_sf"/>
</dbReference>
<sequence>MLKFTLHLTTALTAMMVHGVALAQTDASGPEPADTTSAETTQGIADIVVTAQRRSENLQRAALAISAVTGDSLAQTGIANVEGLTTVVPSLQVGASGPYNLFYLRGVGTFTVNPLSDSTVSFNVDGIAISRPSATSGVFYDIERVEVLKGPQGTLYGRNATGGAINVITREPELNELGGEFSGEYGNYDRVKLNGALNVPLGDNAALRVAATSIDHDPYLSDGTDDQKDRAGRLRFKLEATPDITIQLGADYFHQGGTGTGAVLIRENFVEDRIGNTDPRAQAIYASTLYFPAGSFLPPLPNDVNSNNHFWGVNGSLEWRSDLGTLTVLPAFRRNTIDFRSAASGLHIIENSVSEQTSFEARFASDDSRPLSWLVGGYYLNETSDVEGSFNNGFNISNQAYQAPLESLAAFGRLTYAVTDRFRISGGVRYTRDRKEIENNGLNATILCFEALGTGNPFACLGTPGFPFTGVAPAEALLAAATGAPIPYGPSGAIIEAQPIIQDQQRTFKKTTWRAGVEFDVAPRSLLYASVETGFKAGGFYVGNFSPFYRPETITAYTVGSKNRFFNNSLQLNAEAFYWKYKDQQVSSITRDQSGAVVFATQNVGRATVKGVEIEAVYSPVRSTVLGINVQYLDAEYDSFVYSVPNLGGPPTTSCPFTNVGPNQVIDCSGRPAPQSPKWSINLNAEQTIPLGSAGELVFNAATKYQSAVWLSFEYLSSQRQDSYWMSNAQVTFNPASERWWISGFINNIEDTTVKTIAFPHPQAGAALVSSPLRAPRTYGVRAGVRF</sequence>
<evidence type="ECO:0000259" key="15">
    <source>
        <dbReference type="Pfam" id="PF07715"/>
    </source>
</evidence>
<evidence type="ECO:0000256" key="7">
    <source>
        <dbReference type="ARBA" id="ARBA00023065"/>
    </source>
</evidence>
<dbReference type="InterPro" id="IPR000531">
    <property type="entry name" value="Beta-barrel_TonB"/>
</dbReference>
<dbReference type="GO" id="GO:0006826">
    <property type="term" value="P:iron ion transport"/>
    <property type="evidence" value="ECO:0007669"/>
    <property type="project" value="UniProtKB-KW"/>
</dbReference>
<dbReference type="RefSeq" id="WP_188772830.1">
    <property type="nucleotide sequence ID" value="NZ_BMHK01000035.1"/>
</dbReference>
<evidence type="ECO:0000259" key="14">
    <source>
        <dbReference type="Pfam" id="PF00593"/>
    </source>
</evidence>
<name>A0A916TVV9_9SPHN</name>
<feature type="domain" description="TonB-dependent receptor plug" evidence="15">
    <location>
        <begin position="59"/>
        <end position="164"/>
    </location>
</feature>
<dbReference type="Gene3D" id="2.40.170.20">
    <property type="entry name" value="TonB-dependent receptor, beta-barrel domain"/>
    <property type="match status" value="1"/>
</dbReference>
<comment type="subcellular location">
    <subcellularLocation>
        <location evidence="1 11">Cell outer membrane</location>
        <topology evidence="1 11">Multi-pass membrane protein</topology>
    </subcellularLocation>
</comment>
<dbReference type="Pfam" id="PF07715">
    <property type="entry name" value="Plug"/>
    <property type="match status" value="1"/>
</dbReference>
<keyword evidence="16" id="KW-0675">Receptor</keyword>
<dbReference type="Pfam" id="PF00593">
    <property type="entry name" value="TonB_dep_Rec_b-barrel"/>
    <property type="match status" value="1"/>
</dbReference>
<evidence type="ECO:0000256" key="9">
    <source>
        <dbReference type="ARBA" id="ARBA00023136"/>
    </source>
</evidence>
<protein>
    <submittedName>
        <fullName evidence="16">TonB-dependent receptor</fullName>
    </submittedName>
</protein>
<proteinExistence type="inferred from homology"/>
<keyword evidence="13" id="KW-0732">Signal</keyword>
<keyword evidence="6" id="KW-0408">Iron</keyword>
<keyword evidence="9 11" id="KW-0472">Membrane</keyword>
<evidence type="ECO:0000256" key="13">
    <source>
        <dbReference type="SAM" id="SignalP"/>
    </source>
</evidence>
<keyword evidence="2 11" id="KW-0813">Transport</keyword>
<evidence type="ECO:0000256" key="6">
    <source>
        <dbReference type="ARBA" id="ARBA00023004"/>
    </source>
</evidence>
<dbReference type="PROSITE" id="PS52016">
    <property type="entry name" value="TONB_DEPENDENT_REC_3"/>
    <property type="match status" value="1"/>
</dbReference>
<dbReference type="PANTHER" id="PTHR32552">
    <property type="entry name" value="FERRICHROME IRON RECEPTOR-RELATED"/>
    <property type="match status" value="1"/>
</dbReference>
<gene>
    <name evidence="16" type="ORF">GCM10011494_34720</name>
</gene>
<keyword evidence="10 11" id="KW-0998">Cell outer membrane</keyword>
<dbReference type="Proteomes" id="UP000608154">
    <property type="component" value="Unassembled WGS sequence"/>
</dbReference>
<dbReference type="InterPro" id="IPR012910">
    <property type="entry name" value="Plug_dom"/>
</dbReference>
<comment type="caution">
    <text evidence="16">The sequence shown here is derived from an EMBL/GenBank/DDBJ whole genome shotgun (WGS) entry which is preliminary data.</text>
</comment>
<dbReference type="InterPro" id="IPR039426">
    <property type="entry name" value="TonB-dep_rcpt-like"/>
</dbReference>
<evidence type="ECO:0000256" key="12">
    <source>
        <dbReference type="RuleBase" id="RU003357"/>
    </source>
</evidence>
<keyword evidence="4" id="KW-0410">Iron transport</keyword>
<reference evidence="16" key="2">
    <citation type="submission" date="2020-09" db="EMBL/GenBank/DDBJ databases">
        <authorList>
            <person name="Sun Q."/>
            <person name="Zhou Y."/>
        </authorList>
    </citation>
    <scope>NUCLEOTIDE SEQUENCE</scope>
    <source>
        <strain evidence="16">CGMCC 1.15095</strain>
    </source>
</reference>
<keyword evidence="3 11" id="KW-1134">Transmembrane beta strand</keyword>
<keyword evidence="7" id="KW-0406">Ion transport</keyword>
<evidence type="ECO:0000256" key="3">
    <source>
        <dbReference type="ARBA" id="ARBA00022452"/>
    </source>
</evidence>
<feature type="signal peptide" evidence="13">
    <location>
        <begin position="1"/>
        <end position="23"/>
    </location>
</feature>
<organism evidence="16 17">
    <name type="scientific">Novosphingobium endophyticum</name>
    <dbReference type="NCBI Taxonomy" id="1955250"/>
    <lineage>
        <taxon>Bacteria</taxon>
        <taxon>Pseudomonadati</taxon>
        <taxon>Pseudomonadota</taxon>
        <taxon>Alphaproteobacteria</taxon>
        <taxon>Sphingomonadales</taxon>
        <taxon>Sphingomonadaceae</taxon>
        <taxon>Novosphingobium</taxon>
    </lineage>
</organism>
<dbReference type="PANTHER" id="PTHR32552:SF81">
    <property type="entry name" value="TONB-DEPENDENT OUTER MEMBRANE RECEPTOR"/>
    <property type="match status" value="1"/>
</dbReference>
<evidence type="ECO:0000256" key="11">
    <source>
        <dbReference type="PROSITE-ProRule" id="PRU01360"/>
    </source>
</evidence>
<evidence type="ECO:0000256" key="2">
    <source>
        <dbReference type="ARBA" id="ARBA00022448"/>
    </source>
</evidence>
<evidence type="ECO:0000313" key="17">
    <source>
        <dbReference type="Proteomes" id="UP000608154"/>
    </source>
</evidence>
<reference evidence="16" key="1">
    <citation type="journal article" date="2014" name="Int. J. Syst. Evol. Microbiol.">
        <title>Complete genome sequence of Corynebacterium casei LMG S-19264T (=DSM 44701T), isolated from a smear-ripened cheese.</title>
        <authorList>
            <consortium name="US DOE Joint Genome Institute (JGI-PGF)"/>
            <person name="Walter F."/>
            <person name="Albersmeier A."/>
            <person name="Kalinowski J."/>
            <person name="Ruckert C."/>
        </authorList>
    </citation>
    <scope>NUCLEOTIDE SEQUENCE</scope>
    <source>
        <strain evidence="16">CGMCC 1.15095</strain>
    </source>
</reference>
<evidence type="ECO:0000256" key="5">
    <source>
        <dbReference type="ARBA" id="ARBA00022692"/>
    </source>
</evidence>
<dbReference type="GO" id="GO:0009279">
    <property type="term" value="C:cell outer membrane"/>
    <property type="evidence" value="ECO:0007669"/>
    <property type="project" value="UniProtKB-SubCell"/>
</dbReference>
<keyword evidence="17" id="KW-1185">Reference proteome</keyword>
<feature type="domain" description="TonB-dependent receptor-like beta-barrel" evidence="14">
    <location>
        <begin position="185"/>
        <end position="749"/>
    </location>
</feature>
<comment type="similarity">
    <text evidence="11 12">Belongs to the TonB-dependent receptor family.</text>
</comment>
<keyword evidence="5 11" id="KW-0812">Transmembrane</keyword>
<keyword evidence="8 12" id="KW-0798">TonB box</keyword>
<dbReference type="EMBL" id="BMHK01000035">
    <property type="protein sequence ID" value="GGC12916.1"/>
    <property type="molecule type" value="Genomic_DNA"/>
</dbReference>
<dbReference type="AlphaFoldDB" id="A0A916TVV9"/>
<evidence type="ECO:0000256" key="8">
    <source>
        <dbReference type="ARBA" id="ARBA00023077"/>
    </source>
</evidence>
<feature type="chain" id="PRO_5037011759" evidence="13">
    <location>
        <begin position="24"/>
        <end position="787"/>
    </location>
</feature>
<dbReference type="SUPFAM" id="SSF56935">
    <property type="entry name" value="Porins"/>
    <property type="match status" value="1"/>
</dbReference>
<evidence type="ECO:0000256" key="10">
    <source>
        <dbReference type="ARBA" id="ARBA00023237"/>
    </source>
</evidence>
<evidence type="ECO:0000256" key="4">
    <source>
        <dbReference type="ARBA" id="ARBA00022496"/>
    </source>
</evidence>
<evidence type="ECO:0000256" key="1">
    <source>
        <dbReference type="ARBA" id="ARBA00004571"/>
    </source>
</evidence>